<dbReference type="GO" id="GO:0004029">
    <property type="term" value="F:aldehyde dehydrogenase (NAD+) activity"/>
    <property type="evidence" value="ECO:0007669"/>
    <property type="project" value="TreeGrafter"/>
</dbReference>
<feature type="domain" description="Aldehyde dehydrogenase" evidence="6">
    <location>
        <begin position="161"/>
        <end position="424"/>
    </location>
</feature>
<sequence length="492" mass="55655">MCEKLKSINNTKTGEMRSWKTDAAFRNKRGRMGIISYPESTMNFCSNPSRNLKQKEQLSALTCFKKDIKLLTKFSSHEPIESIIGNIHSYDEFYYYHEQYFGVCMYVCMWNYEGHSELLIVAKSILAPMCEAYTPKKLSMSHEENVPGNQVPRFLGFECYQVVCGGIPETTELLKEKFDYIFYTGSPQVGRIVREAANKQLTPTTLELGGKSPLYIDDTVDMDIAVRRIMWGKCINVGQTCIAPDYVLCSSQVQDKFISKAKEVLTEWYGENPEASSNLCRIISDKHVDRLSEYLKDGEVAIGGQVNKDEKYIAPTILINVPETSKVMTEEIFGPILPIFQVNSAYDAIKFINARERPLTCYIFTCQSEIQKLLTENVRSGNMCINDTMLHLSIHDLPFGGVGNSGMGAYHGKESFNTFTHKKSCLIRNYNKIADAIGSKRYPPYSEGATKFLSAMLQERWMPSLKYLPHLISFGLGVASVFAVREIAKDGI</sequence>
<reference evidence="7 8" key="1">
    <citation type="submission" date="2024-05" db="EMBL/GenBank/DDBJ databases">
        <authorList>
            <person name="Wallberg A."/>
        </authorList>
    </citation>
    <scope>NUCLEOTIDE SEQUENCE [LARGE SCALE GENOMIC DNA]</scope>
</reference>
<dbReference type="InterPro" id="IPR029510">
    <property type="entry name" value="Ald_DH_CS_GLU"/>
</dbReference>
<dbReference type="PIRSF" id="PIRSF036492">
    <property type="entry name" value="ALDH"/>
    <property type="match status" value="1"/>
</dbReference>
<dbReference type="PANTHER" id="PTHR43570">
    <property type="entry name" value="ALDEHYDE DEHYDROGENASE"/>
    <property type="match status" value="1"/>
</dbReference>
<protein>
    <recommendedName>
        <fullName evidence="6">Aldehyde dehydrogenase domain-containing protein</fullName>
    </recommendedName>
</protein>
<dbReference type="PANTHER" id="PTHR43570:SF16">
    <property type="entry name" value="ALDEHYDE DEHYDROGENASE TYPE III, ISOFORM Q"/>
    <property type="match status" value="1"/>
</dbReference>
<name>A0AAV2PPB0_MEGNR</name>
<evidence type="ECO:0000256" key="1">
    <source>
        <dbReference type="ARBA" id="ARBA00009986"/>
    </source>
</evidence>
<dbReference type="InterPro" id="IPR015590">
    <property type="entry name" value="Aldehyde_DH_dom"/>
</dbReference>
<keyword evidence="8" id="KW-1185">Reference proteome</keyword>
<comment type="similarity">
    <text evidence="1 5">Belongs to the aldehyde dehydrogenase family.</text>
</comment>
<dbReference type="InterPro" id="IPR016161">
    <property type="entry name" value="Ald_DH/histidinol_DH"/>
</dbReference>
<feature type="non-terminal residue" evidence="7">
    <location>
        <position position="492"/>
    </location>
</feature>
<gene>
    <name evidence="7" type="ORF">MNOR_LOCUS2266</name>
</gene>
<dbReference type="InterPro" id="IPR012394">
    <property type="entry name" value="Aldehyde_DH_NAD(P)"/>
</dbReference>
<dbReference type="Gene3D" id="3.40.309.10">
    <property type="entry name" value="Aldehyde Dehydrogenase, Chain A, domain 2"/>
    <property type="match status" value="1"/>
</dbReference>
<dbReference type="EMBL" id="CAXKWB010000673">
    <property type="protein sequence ID" value="CAL4061735.1"/>
    <property type="molecule type" value="Genomic_DNA"/>
</dbReference>
<dbReference type="AlphaFoldDB" id="A0AAV2PPB0"/>
<dbReference type="Pfam" id="PF00171">
    <property type="entry name" value="Aldedh"/>
    <property type="match status" value="1"/>
</dbReference>
<keyword evidence="2 5" id="KW-0560">Oxidoreductase</keyword>
<evidence type="ECO:0000256" key="2">
    <source>
        <dbReference type="ARBA" id="ARBA00023002"/>
    </source>
</evidence>
<evidence type="ECO:0000313" key="8">
    <source>
        <dbReference type="Proteomes" id="UP001497623"/>
    </source>
</evidence>
<evidence type="ECO:0000256" key="4">
    <source>
        <dbReference type="PROSITE-ProRule" id="PRU10007"/>
    </source>
</evidence>
<dbReference type="InterPro" id="IPR016162">
    <property type="entry name" value="Ald_DH_N"/>
</dbReference>
<evidence type="ECO:0000313" key="7">
    <source>
        <dbReference type="EMBL" id="CAL4061735.1"/>
    </source>
</evidence>
<organism evidence="7 8">
    <name type="scientific">Meganyctiphanes norvegica</name>
    <name type="common">Northern krill</name>
    <name type="synonym">Thysanopoda norvegica</name>
    <dbReference type="NCBI Taxonomy" id="48144"/>
    <lineage>
        <taxon>Eukaryota</taxon>
        <taxon>Metazoa</taxon>
        <taxon>Ecdysozoa</taxon>
        <taxon>Arthropoda</taxon>
        <taxon>Crustacea</taxon>
        <taxon>Multicrustacea</taxon>
        <taxon>Malacostraca</taxon>
        <taxon>Eumalacostraca</taxon>
        <taxon>Eucarida</taxon>
        <taxon>Euphausiacea</taxon>
        <taxon>Euphausiidae</taxon>
        <taxon>Meganyctiphanes</taxon>
    </lineage>
</organism>
<comment type="caution">
    <text evidence="7">The sequence shown here is derived from an EMBL/GenBank/DDBJ whole genome shotgun (WGS) entry which is preliminary data.</text>
</comment>
<dbReference type="Gene3D" id="3.40.605.10">
    <property type="entry name" value="Aldehyde Dehydrogenase, Chain A, domain 1"/>
    <property type="match status" value="1"/>
</dbReference>
<feature type="active site" evidence="3 4">
    <location>
        <position position="207"/>
    </location>
</feature>
<dbReference type="PROSITE" id="PS00687">
    <property type="entry name" value="ALDEHYDE_DEHYDR_GLU"/>
    <property type="match status" value="1"/>
</dbReference>
<dbReference type="FunFam" id="3.40.309.10:FF:000003">
    <property type="entry name" value="Aldehyde dehydrogenase"/>
    <property type="match status" value="1"/>
</dbReference>
<dbReference type="InterPro" id="IPR016163">
    <property type="entry name" value="Ald_DH_C"/>
</dbReference>
<accession>A0AAV2PPB0</accession>
<dbReference type="GO" id="GO:0006081">
    <property type="term" value="P:aldehyde metabolic process"/>
    <property type="evidence" value="ECO:0007669"/>
    <property type="project" value="InterPro"/>
</dbReference>
<dbReference type="GO" id="GO:0005737">
    <property type="term" value="C:cytoplasm"/>
    <property type="evidence" value="ECO:0007669"/>
    <property type="project" value="TreeGrafter"/>
</dbReference>
<dbReference type="SUPFAM" id="SSF53720">
    <property type="entry name" value="ALDH-like"/>
    <property type="match status" value="1"/>
</dbReference>
<dbReference type="Proteomes" id="UP001497623">
    <property type="component" value="Unassembled WGS sequence"/>
</dbReference>
<evidence type="ECO:0000256" key="5">
    <source>
        <dbReference type="RuleBase" id="RU003345"/>
    </source>
</evidence>
<evidence type="ECO:0000256" key="3">
    <source>
        <dbReference type="PIRSR" id="PIRSR036492-1"/>
    </source>
</evidence>
<feature type="active site" evidence="3">
    <location>
        <position position="241"/>
    </location>
</feature>
<evidence type="ECO:0000259" key="6">
    <source>
        <dbReference type="Pfam" id="PF00171"/>
    </source>
</evidence>
<proteinExistence type="inferred from homology"/>